<keyword evidence="2" id="KW-1185">Reference proteome</keyword>
<accession>A0A1B7MJ45</accession>
<evidence type="ECO:0000313" key="2">
    <source>
        <dbReference type="Proteomes" id="UP000092154"/>
    </source>
</evidence>
<dbReference type="EMBL" id="KV448964">
    <property type="protein sequence ID" value="OAX32598.1"/>
    <property type="molecule type" value="Genomic_DNA"/>
</dbReference>
<evidence type="ECO:0000313" key="1">
    <source>
        <dbReference type="EMBL" id="OAX32598.1"/>
    </source>
</evidence>
<dbReference type="Proteomes" id="UP000092154">
    <property type="component" value="Unassembled WGS sequence"/>
</dbReference>
<name>A0A1B7MJ45_9AGAM</name>
<dbReference type="AlphaFoldDB" id="A0A1B7MJ45"/>
<sequence length="199" mass="22587">MSQTPRRARNVVMFGKTGPGRRSAINAIAHQAVLTGCISHYQGHEVEFSGKRFVLYDTVDIDKDLFIIPSNIIIFPVHQELSEFTLSDTRSKNTVALDEHQENSVTACDGTVVFRARSYTTLQTLTLHKLSLTVVQAELHRVVVSLQHLLLTYLNSFDALFDSEWDASSAIRKGHIIATKFYFLRVRRLERRILPCLLS</sequence>
<dbReference type="InParanoid" id="A0A1B7MJ45"/>
<gene>
    <name evidence="1" type="ORF">K503DRAFT_595871</name>
</gene>
<organism evidence="1 2">
    <name type="scientific">Rhizopogon vinicolor AM-OR11-026</name>
    <dbReference type="NCBI Taxonomy" id="1314800"/>
    <lineage>
        <taxon>Eukaryota</taxon>
        <taxon>Fungi</taxon>
        <taxon>Dikarya</taxon>
        <taxon>Basidiomycota</taxon>
        <taxon>Agaricomycotina</taxon>
        <taxon>Agaricomycetes</taxon>
        <taxon>Agaricomycetidae</taxon>
        <taxon>Boletales</taxon>
        <taxon>Suillineae</taxon>
        <taxon>Rhizopogonaceae</taxon>
        <taxon>Rhizopogon</taxon>
    </lineage>
</organism>
<reference evidence="1 2" key="1">
    <citation type="submission" date="2016-06" db="EMBL/GenBank/DDBJ databases">
        <title>Comparative genomics of the ectomycorrhizal sister species Rhizopogon vinicolor and Rhizopogon vesiculosus (Basidiomycota: Boletales) reveals a divergence of the mating type B locus.</title>
        <authorList>
            <consortium name="DOE Joint Genome Institute"/>
            <person name="Mujic A.B."/>
            <person name="Kuo A."/>
            <person name="Tritt A."/>
            <person name="Lipzen A."/>
            <person name="Chen C."/>
            <person name="Johnson J."/>
            <person name="Sharma A."/>
            <person name="Barry K."/>
            <person name="Grigoriev I.V."/>
            <person name="Spatafora J.W."/>
        </authorList>
    </citation>
    <scope>NUCLEOTIDE SEQUENCE [LARGE SCALE GENOMIC DNA]</scope>
    <source>
        <strain evidence="1 2">AM-OR11-026</strain>
    </source>
</reference>
<proteinExistence type="predicted"/>
<protein>
    <submittedName>
        <fullName evidence="1">Uncharacterized protein</fullName>
    </submittedName>
</protein>